<evidence type="ECO:0000313" key="2">
    <source>
        <dbReference type="Proteomes" id="UP000190750"/>
    </source>
</evidence>
<gene>
    <name evidence="1" type="ORF">RF819_20865</name>
</gene>
<organism evidence="1 2">
    <name type="scientific">Rhodoferax fermentans</name>
    <dbReference type="NCBI Taxonomy" id="28066"/>
    <lineage>
        <taxon>Bacteria</taxon>
        <taxon>Pseudomonadati</taxon>
        <taxon>Pseudomonadota</taxon>
        <taxon>Betaproteobacteria</taxon>
        <taxon>Burkholderiales</taxon>
        <taxon>Comamonadaceae</taxon>
        <taxon>Rhodoferax</taxon>
    </lineage>
</organism>
<name>A0A1T1AXJ2_RHOFE</name>
<sequence length="95" mass="11219">MQLRTNPKSKLKLKEKARTTSRVDGEAEARLIEVYRMIGAANSRDALRKAEKLVEDYPNFSWHNLCTATYLQPVRGRFRLSETSLLIWRRLERRI</sequence>
<evidence type="ECO:0000313" key="1">
    <source>
        <dbReference type="EMBL" id="OOV08801.1"/>
    </source>
</evidence>
<reference evidence="1 2" key="1">
    <citation type="submission" date="2017-01" db="EMBL/GenBank/DDBJ databases">
        <title>Genome sequencing of Rhodoferax fermentans JCM 7819.</title>
        <authorList>
            <person name="Kim Y.J."/>
            <person name="Farh M.E.-A."/>
            <person name="Yang D.-C."/>
        </authorList>
    </citation>
    <scope>NUCLEOTIDE SEQUENCE [LARGE SCALE GENOMIC DNA]</scope>
    <source>
        <strain evidence="1 2">JCM 7819</strain>
    </source>
</reference>
<dbReference type="AlphaFoldDB" id="A0A1T1AXJ2"/>
<protein>
    <submittedName>
        <fullName evidence="1">Uncharacterized protein</fullName>
    </submittedName>
</protein>
<accession>A0A1T1AXJ2</accession>
<dbReference type="EMBL" id="MTJN01000002">
    <property type="protein sequence ID" value="OOV08801.1"/>
    <property type="molecule type" value="Genomic_DNA"/>
</dbReference>
<proteinExistence type="predicted"/>
<keyword evidence="2" id="KW-1185">Reference proteome</keyword>
<dbReference type="Proteomes" id="UP000190750">
    <property type="component" value="Unassembled WGS sequence"/>
</dbReference>
<comment type="caution">
    <text evidence="1">The sequence shown here is derived from an EMBL/GenBank/DDBJ whole genome shotgun (WGS) entry which is preliminary data.</text>
</comment>